<feature type="region of interest" description="Disordered" evidence="1">
    <location>
        <begin position="1"/>
        <end position="62"/>
    </location>
</feature>
<dbReference type="Proteomes" id="UP000236291">
    <property type="component" value="Unassembled WGS sequence"/>
</dbReference>
<name>A0A2K3NGQ5_TRIPR</name>
<feature type="compositionally biased region" description="Pro residues" evidence="1">
    <location>
        <begin position="39"/>
        <end position="54"/>
    </location>
</feature>
<dbReference type="EMBL" id="ASHM01021058">
    <property type="protein sequence ID" value="PNY02212.1"/>
    <property type="molecule type" value="Genomic_DNA"/>
</dbReference>
<sequence length="62" mass="6958">GGSRSRARSLLGQTPVAQDDFDADQFINEHADYDEPGAPQDPPQQPRRQPPPNPRNVDEKDY</sequence>
<gene>
    <name evidence="2" type="ORF">L195_g025517</name>
</gene>
<evidence type="ECO:0000313" key="3">
    <source>
        <dbReference type="Proteomes" id="UP000236291"/>
    </source>
</evidence>
<organism evidence="2 3">
    <name type="scientific">Trifolium pratense</name>
    <name type="common">Red clover</name>
    <dbReference type="NCBI Taxonomy" id="57577"/>
    <lineage>
        <taxon>Eukaryota</taxon>
        <taxon>Viridiplantae</taxon>
        <taxon>Streptophyta</taxon>
        <taxon>Embryophyta</taxon>
        <taxon>Tracheophyta</taxon>
        <taxon>Spermatophyta</taxon>
        <taxon>Magnoliopsida</taxon>
        <taxon>eudicotyledons</taxon>
        <taxon>Gunneridae</taxon>
        <taxon>Pentapetalae</taxon>
        <taxon>rosids</taxon>
        <taxon>fabids</taxon>
        <taxon>Fabales</taxon>
        <taxon>Fabaceae</taxon>
        <taxon>Papilionoideae</taxon>
        <taxon>50 kb inversion clade</taxon>
        <taxon>NPAAA clade</taxon>
        <taxon>Hologalegina</taxon>
        <taxon>IRL clade</taxon>
        <taxon>Trifolieae</taxon>
        <taxon>Trifolium</taxon>
    </lineage>
</organism>
<evidence type="ECO:0000256" key="1">
    <source>
        <dbReference type="SAM" id="MobiDB-lite"/>
    </source>
</evidence>
<reference evidence="2 3" key="2">
    <citation type="journal article" date="2017" name="Front. Plant Sci.">
        <title>Gene Classification and Mining of Molecular Markers Useful in Red Clover (Trifolium pratense) Breeding.</title>
        <authorList>
            <person name="Istvanek J."/>
            <person name="Dluhosova J."/>
            <person name="Dluhos P."/>
            <person name="Patkova L."/>
            <person name="Nedelnik J."/>
            <person name="Repkova J."/>
        </authorList>
    </citation>
    <scope>NUCLEOTIDE SEQUENCE [LARGE SCALE GENOMIC DNA]</scope>
    <source>
        <strain evidence="3">cv. Tatra</strain>
        <tissue evidence="2">Young leaves</tissue>
    </source>
</reference>
<dbReference type="AlphaFoldDB" id="A0A2K3NGQ5"/>
<proteinExistence type="predicted"/>
<accession>A0A2K3NGQ5</accession>
<feature type="non-terminal residue" evidence="2">
    <location>
        <position position="1"/>
    </location>
</feature>
<protein>
    <submittedName>
        <fullName evidence="2">Uncharacterized protein</fullName>
    </submittedName>
</protein>
<evidence type="ECO:0000313" key="2">
    <source>
        <dbReference type="EMBL" id="PNY02212.1"/>
    </source>
</evidence>
<reference evidence="2 3" key="1">
    <citation type="journal article" date="2014" name="Am. J. Bot.">
        <title>Genome assembly and annotation for red clover (Trifolium pratense; Fabaceae).</title>
        <authorList>
            <person name="Istvanek J."/>
            <person name="Jaros M."/>
            <person name="Krenek A."/>
            <person name="Repkova J."/>
        </authorList>
    </citation>
    <scope>NUCLEOTIDE SEQUENCE [LARGE SCALE GENOMIC DNA]</scope>
    <source>
        <strain evidence="3">cv. Tatra</strain>
        <tissue evidence="2">Young leaves</tissue>
    </source>
</reference>
<comment type="caution">
    <text evidence="2">The sequence shown here is derived from an EMBL/GenBank/DDBJ whole genome shotgun (WGS) entry which is preliminary data.</text>
</comment>